<keyword evidence="4 6" id="KW-1133">Transmembrane helix</keyword>
<evidence type="ECO:0000313" key="9">
    <source>
        <dbReference type="Proteomes" id="UP000431901"/>
    </source>
</evidence>
<gene>
    <name evidence="8" type="ORF">GQ466_07445</name>
</gene>
<dbReference type="RefSeq" id="WP_161101961.1">
    <property type="nucleotide sequence ID" value="NZ_JBHLYI010000005.1"/>
</dbReference>
<comment type="subcellular location">
    <subcellularLocation>
        <location evidence="1">Cell membrane</location>
        <topology evidence="1">Multi-pass membrane protein</topology>
    </subcellularLocation>
</comment>
<dbReference type="Proteomes" id="UP000431901">
    <property type="component" value="Unassembled WGS sequence"/>
</dbReference>
<keyword evidence="5 6" id="KW-0472">Membrane</keyword>
<feature type="transmembrane region" description="Helical" evidence="6">
    <location>
        <begin position="52"/>
        <end position="70"/>
    </location>
</feature>
<dbReference type="PANTHER" id="PTHR36115:SF6">
    <property type="entry name" value="PROLINE-RICH ANTIGEN HOMOLOG"/>
    <property type="match status" value="1"/>
</dbReference>
<accession>A0A6I4W6G6</accession>
<keyword evidence="3 6" id="KW-0812">Transmembrane</keyword>
<dbReference type="OrthoDB" id="5187110at2"/>
<comment type="caution">
    <text evidence="8">The sequence shown here is derived from an EMBL/GenBank/DDBJ whole genome shotgun (WGS) entry which is preliminary data.</text>
</comment>
<organism evidence="8 9">
    <name type="scientific">Actinomadura rayongensis</name>
    <dbReference type="NCBI Taxonomy" id="1429076"/>
    <lineage>
        <taxon>Bacteria</taxon>
        <taxon>Bacillati</taxon>
        <taxon>Actinomycetota</taxon>
        <taxon>Actinomycetes</taxon>
        <taxon>Streptosporangiales</taxon>
        <taxon>Thermomonosporaceae</taxon>
        <taxon>Actinomadura</taxon>
    </lineage>
</organism>
<reference evidence="8 9" key="1">
    <citation type="submission" date="2019-12" db="EMBL/GenBank/DDBJ databases">
        <title>Nocardia macrotermitis sp. nov. and Nocardia aurantia sp. nov., isolated from the gut of the fungus growing-termite Macrotermes natalensis.</title>
        <authorList>
            <person name="Christine B."/>
            <person name="Rene B."/>
        </authorList>
    </citation>
    <scope>NUCLEOTIDE SEQUENCE [LARGE SCALE GENOMIC DNA]</scope>
    <source>
        <strain evidence="8 9">DSM 102126</strain>
    </source>
</reference>
<keyword evidence="9" id="KW-1185">Reference proteome</keyword>
<protein>
    <submittedName>
        <fullName evidence="8">RDD family protein</fullName>
    </submittedName>
</protein>
<feature type="transmembrane region" description="Helical" evidence="6">
    <location>
        <begin position="82"/>
        <end position="101"/>
    </location>
</feature>
<evidence type="ECO:0000259" key="7">
    <source>
        <dbReference type="Pfam" id="PF06271"/>
    </source>
</evidence>
<dbReference type="PIRSF" id="PIRSF021697">
    <property type="entry name" value="UCP021697"/>
    <property type="match status" value="1"/>
</dbReference>
<evidence type="ECO:0000256" key="6">
    <source>
        <dbReference type="SAM" id="Phobius"/>
    </source>
</evidence>
<dbReference type="Pfam" id="PF06271">
    <property type="entry name" value="RDD"/>
    <property type="match status" value="1"/>
</dbReference>
<sequence>MSSDGRRGATPRWTQTWLTGTRSAGVDLGEPGERLGLPASGSGSAAGYGRRLGALFVDWALSLLVATLLTRAFDLDPSQRSLVTLAVFAVQAWLLTGLLGVTIGKRLFGVRVARLDGRPLGLGWGLARAVLLIAVVPALIWDRDQRGLHDRAANTVVVRL</sequence>
<evidence type="ECO:0000256" key="1">
    <source>
        <dbReference type="ARBA" id="ARBA00004651"/>
    </source>
</evidence>
<evidence type="ECO:0000256" key="3">
    <source>
        <dbReference type="ARBA" id="ARBA00022692"/>
    </source>
</evidence>
<dbReference type="InterPro" id="IPR051791">
    <property type="entry name" value="Pra-immunoreactive"/>
</dbReference>
<dbReference type="GO" id="GO:0005886">
    <property type="term" value="C:plasma membrane"/>
    <property type="evidence" value="ECO:0007669"/>
    <property type="project" value="UniProtKB-SubCell"/>
</dbReference>
<evidence type="ECO:0000256" key="5">
    <source>
        <dbReference type="ARBA" id="ARBA00023136"/>
    </source>
</evidence>
<name>A0A6I4W6G6_9ACTN</name>
<keyword evidence="2" id="KW-1003">Cell membrane</keyword>
<proteinExistence type="predicted"/>
<dbReference type="AlphaFoldDB" id="A0A6I4W6G6"/>
<evidence type="ECO:0000313" key="8">
    <source>
        <dbReference type="EMBL" id="MXQ63865.1"/>
    </source>
</evidence>
<dbReference type="InterPro" id="IPR010432">
    <property type="entry name" value="RDD"/>
</dbReference>
<feature type="domain" description="RDD" evidence="7">
    <location>
        <begin position="46"/>
        <end position="154"/>
    </location>
</feature>
<feature type="transmembrane region" description="Helical" evidence="6">
    <location>
        <begin position="121"/>
        <end position="141"/>
    </location>
</feature>
<dbReference type="EMBL" id="WUTW01000001">
    <property type="protein sequence ID" value="MXQ63865.1"/>
    <property type="molecule type" value="Genomic_DNA"/>
</dbReference>
<evidence type="ECO:0000256" key="4">
    <source>
        <dbReference type="ARBA" id="ARBA00022989"/>
    </source>
</evidence>
<evidence type="ECO:0000256" key="2">
    <source>
        <dbReference type="ARBA" id="ARBA00022475"/>
    </source>
</evidence>
<dbReference type="InterPro" id="IPR016795">
    <property type="entry name" value="UCP021697"/>
</dbReference>
<dbReference type="PANTHER" id="PTHR36115">
    <property type="entry name" value="PROLINE-RICH ANTIGEN HOMOLOG-RELATED"/>
    <property type="match status" value="1"/>
</dbReference>